<dbReference type="AlphaFoldDB" id="A0A5J6WKH0"/>
<dbReference type="PIRSF" id="PIRSF019345">
    <property type="entry name" value="ScpB"/>
    <property type="match status" value="1"/>
</dbReference>
<dbReference type="KEGG" id="mmaa:FR932_12470"/>
<keyword evidence="4" id="KW-0131">Cell cycle</keyword>
<protein>
    <submittedName>
        <fullName evidence="5">SMC-Scp complex subunit ScpB</fullName>
    </submittedName>
</protein>
<proteinExistence type="predicted"/>
<gene>
    <name evidence="5" type="primary">scpB</name>
    <name evidence="5" type="ORF">FR932_12470</name>
</gene>
<organism evidence="5 6">
    <name type="scientific">Moritella marina ATCC 15381</name>
    <dbReference type="NCBI Taxonomy" id="1202962"/>
    <lineage>
        <taxon>Bacteria</taxon>
        <taxon>Pseudomonadati</taxon>
        <taxon>Pseudomonadota</taxon>
        <taxon>Gammaproteobacteria</taxon>
        <taxon>Alteromonadales</taxon>
        <taxon>Moritellaceae</taxon>
        <taxon>Moritella</taxon>
    </lineage>
</organism>
<accession>A0A5J6WKH0</accession>
<evidence type="ECO:0000313" key="6">
    <source>
        <dbReference type="Proteomes" id="UP000327424"/>
    </source>
</evidence>
<dbReference type="RefSeq" id="WP_019439430.1">
    <property type="nucleotide sequence ID" value="NZ_ALOE01000002.1"/>
</dbReference>
<reference evidence="5 6" key="1">
    <citation type="submission" date="2019-09" db="EMBL/GenBank/DDBJ databases">
        <title>Hybrid Assembly of the complete Genome of the Deep-Sea Bacterium Moritella marina from long Nanopore and Illumina reads.</title>
        <authorList>
            <person name="Magin S."/>
            <person name="Georgoulis A."/>
            <person name="Papadimitriou K."/>
            <person name="Iliakis G."/>
            <person name="Vorgias C.E."/>
        </authorList>
    </citation>
    <scope>NUCLEOTIDE SEQUENCE [LARGE SCALE GENOMIC DNA]</scope>
    <source>
        <strain evidence="5 6">MP-1</strain>
    </source>
</reference>
<keyword evidence="2" id="KW-0132">Cell division</keyword>
<sequence length="192" mass="21557">MRPTVNTTPYKQIIEAAIFVAKKPLSLAALCRDVLAEEEVSRQQVVAYIAEITQDYQGKGIELVEVASGYRFQARSHLTPWLQRMLQDKPAKYSRATLETLALIAYRQPVSRGDIEAVRGVAVSSQTIHTLEEREWIKVIGRKEVPGRPALYATTTQFLDYFGIKSIQELPPLDEALLAKLAAMDDEIVLDI</sequence>
<dbReference type="EMBL" id="CP044399">
    <property type="protein sequence ID" value="QFI38603.1"/>
    <property type="molecule type" value="Genomic_DNA"/>
</dbReference>
<dbReference type="Proteomes" id="UP000327424">
    <property type="component" value="Chromosome"/>
</dbReference>
<dbReference type="InterPro" id="IPR005234">
    <property type="entry name" value="ScpB_csome_segregation"/>
</dbReference>
<evidence type="ECO:0000256" key="4">
    <source>
        <dbReference type="ARBA" id="ARBA00023306"/>
    </source>
</evidence>
<keyword evidence="6" id="KW-1185">Reference proteome</keyword>
<dbReference type="OrthoDB" id="9806226at2"/>
<evidence type="ECO:0000256" key="2">
    <source>
        <dbReference type="ARBA" id="ARBA00022618"/>
    </source>
</evidence>
<name>A0A5J6WKH0_MORMI</name>
<evidence type="ECO:0000256" key="1">
    <source>
        <dbReference type="ARBA" id="ARBA00022490"/>
    </source>
</evidence>
<keyword evidence="1" id="KW-0963">Cytoplasm</keyword>
<dbReference type="Pfam" id="PF04079">
    <property type="entry name" value="SMC_ScpB"/>
    <property type="match status" value="1"/>
</dbReference>
<keyword evidence="3" id="KW-0159">Chromosome partition</keyword>
<evidence type="ECO:0000256" key="3">
    <source>
        <dbReference type="ARBA" id="ARBA00022829"/>
    </source>
</evidence>
<dbReference type="Gene3D" id="1.10.10.10">
    <property type="entry name" value="Winged helix-like DNA-binding domain superfamily/Winged helix DNA-binding domain"/>
    <property type="match status" value="2"/>
</dbReference>
<dbReference type="InterPro" id="IPR036388">
    <property type="entry name" value="WH-like_DNA-bd_sf"/>
</dbReference>
<dbReference type="GO" id="GO:0051301">
    <property type="term" value="P:cell division"/>
    <property type="evidence" value="ECO:0007669"/>
    <property type="project" value="UniProtKB-KW"/>
</dbReference>
<dbReference type="PANTHER" id="PTHR34298:SF2">
    <property type="entry name" value="SEGREGATION AND CONDENSATION PROTEIN B"/>
    <property type="match status" value="1"/>
</dbReference>
<dbReference type="NCBIfam" id="TIGR00281">
    <property type="entry name" value="SMC-Scp complex subunit ScpB"/>
    <property type="match status" value="1"/>
</dbReference>
<dbReference type="GO" id="GO:0051304">
    <property type="term" value="P:chromosome separation"/>
    <property type="evidence" value="ECO:0007669"/>
    <property type="project" value="InterPro"/>
</dbReference>
<dbReference type="PANTHER" id="PTHR34298">
    <property type="entry name" value="SEGREGATION AND CONDENSATION PROTEIN B"/>
    <property type="match status" value="1"/>
</dbReference>
<dbReference type="SUPFAM" id="SSF46785">
    <property type="entry name" value="Winged helix' DNA-binding domain"/>
    <property type="match status" value="2"/>
</dbReference>
<dbReference type="InterPro" id="IPR036390">
    <property type="entry name" value="WH_DNA-bd_sf"/>
</dbReference>
<evidence type="ECO:0000313" key="5">
    <source>
        <dbReference type="EMBL" id="QFI38603.1"/>
    </source>
</evidence>